<evidence type="ECO:0000313" key="1">
    <source>
        <dbReference type="EMBL" id="SIT52989.1"/>
    </source>
</evidence>
<dbReference type="AlphaFoldDB" id="A0A1R3UZC9"/>
<proteinExistence type="predicted"/>
<gene>
    <name evidence="1" type="ORF">BQ8794_10359</name>
</gene>
<keyword evidence="2" id="KW-1185">Reference proteome</keyword>
<dbReference type="EMBL" id="FTPD01000001">
    <property type="protein sequence ID" value="SIT52989.1"/>
    <property type="molecule type" value="Genomic_DNA"/>
</dbReference>
<name>A0A1R3UZC9_9HYPH</name>
<reference evidence="2" key="1">
    <citation type="submission" date="2017-01" db="EMBL/GenBank/DDBJ databases">
        <authorList>
            <person name="Brunel B."/>
        </authorList>
    </citation>
    <scope>NUCLEOTIDE SEQUENCE [LARGE SCALE GENOMIC DNA]</scope>
</reference>
<dbReference type="Proteomes" id="UP000188388">
    <property type="component" value="Unassembled WGS sequence"/>
</dbReference>
<protein>
    <submittedName>
        <fullName evidence="1">Uncharacterized protein</fullName>
    </submittedName>
</protein>
<organism evidence="1 2">
    <name type="scientific">Mesorhizobium prunaredense</name>
    <dbReference type="NCBI Taxonomy" id="1631249"/>
    <lineage>
        <taxon>Bacteria</taxon>
        <taxon>Pseudomonadati</taxon>
        <taxon>Pseudomonadota</taxon>
        <taxon>Alphaproteobacteria</taxon>
        <taxon>Hyphomicrobiales</taxon>
        <taxon>Phyllobacteriaceae</taxon>
        <taxon>Mesorhizobium</taxon>
    </lineage>
</organism>
<accession>A0A1R3UZC9</accession>
<evidence type="ECO:0000313" key="2">
    <source>
        <dbReference type="Proteomes" id="UP000188388"/>
    </source>
</evidence>
<sequence>MQGLVERYLAAGMGFVLSSGTGMHVYLSKEESKELAQRAVGSSMAAQKS</sequence>